<evidence type="ECO:0000256" key="3">
    <source>
        <dbReference type="ARBA" id="ARBA00023163"/>
    </source>
</evidence>
<dbReference type="SMART" id="SM00342">
    <property type="entry name" value="HTH_ARAC"/>
    <property type="match status" value="1"/>
</dbReference>
<feature type="domain" description="HTH araC/xylS-type" evidence="4">
    <location>
        <begin position="153"/>
        <end position="253"/>
    </location>
</feature>
<evidence type="ECO:0000313" key="5">
    <source>
        <dbReference type="EMBL" id="RAI77355.1"/>
    </source>
</evidence>
<organism evidence="5 6">
    <name type="scientific">Spirosoma telluris</name>
    <dbReference type="NCBI Taxonomy" id="2183553"/>
    <lineage>
        <taxon>Bacteria</taxon>
        <taxon>Pseudomonadati</taxon>
        <taxon>Bacteroidota</taxon>
        <taxon>Cytophagia</taxon>
        <taxon>Cytophagales</taxon>
        <taxon>Cytophagaceae</taxon>
        <taxon>Spirosoma</taxon>
    </lineage>
</organism>
<evidence type="ECO:0000256" key="1">
    <source>
        <dbReference type="ARBA" id="ARBA00023015"/>
    </source>
</evidence>
<evidence type="ECO:0000259" key="4">
    <source>
        <dbReference type="PROSITE" id="PS01124"/>
    </source>
</evidence>
<dbReference type="InterPro" id="IPR018060">
    <property type="entry name" value="HTH_AraC"/>
</dbReference>
<keyword evidence="6" id="KW-1185">Reference proteome</keyword>
<dbReference type="Pfam" id="PF20240">
    <property type="entry name" value="DUF6597"/>
    <property type="match status" value="1"/>
</dbReference>
<keyword evidence="3" id="KW-0804">Transcription</keyword>
<dbReference type="PROSITE" id="PS01124">
    <property type="entry name" value="HTH_ARAC_FAMILY_2"/>
    <property type="match status" value="1"/>
</dbReference>
<dbReference type="GO" id="GO:0003700">
    <property type="term" value="F:DNA-binding transcription factor activity"/>
    <property type="evidence" value="ECO:0007669"/>
    <property type="project" value="InterPro"/>
</dbReference>
<keyword evidence="2" id="KW-0238">DNA-binding</keyword>
<dbReference type="InterPro" id="IPR018062">
    <property type="entry name" value="HTH_AraC-typ_CS"/>
</dbReference>
<gene>
    <name evidence="5" type="ORF">HMF3257_30055</name>
</gene>
<dbReference type="RefSeq" id="WP_111347919.1">
    <property type="nucleotide sequence ID" value="NZ_QLII01000001.1"/>
</dbReference>
<dbReference type="Pfam" id="PF12833">
    <property type="entry name" value="HTH_18"/>
    <property type="match status" value="1"/>
</dbReference>
<reference evidence="5 6" key="1">
    <citation type="submission" date="2018-06" db="EMBL/GenBank/DDBJ databases">
        <title>Spirosoma sp. HMF3257 Genome sequencing and assembly.</title>
        <authorList>
            <person name="Kang H."/>
            <person name="Cha I."/>
            <person name="Kim H."/>
            <person name="Kang J."/>
            <person name="Joh K."/>
        </authorList>
    </citation>
    <scope>NUCLEOTIDE SEQUENCE [LARGE SCALE GENOMIC DNA]</scope>
    <source>
        <strain evidence="5 6">HMF3257</strain>
    </source>
</reference>
<accession>A0A327NRJ2</accession>
<dbReference type="OrthoDB" id="635259at2"/>
<dbReference type="Gene3D" id="1.10.10.60">
    <property type="entry name" value="Homeodomain-like"/>
    <property type="match status" value="1"/>
</dbReference>
<name>A0A327NRJ2_9BACT</name>
<dbReference type="PANTHER" id="PTHR46796">
    <property type="entry name" value="HTH-TYPE TRANSCRIPTIONAL ACTIVATOR RHAS-RELATED"/>
    <property type="match status" value="1"/>
</dbReference>
<dbReference type="InterPro" id="IPR050204">
    <property type="entry name" value="AraC_XylS_family_regulators"/>
</dbReference>
<comment type="caution">
    <text evidence="5">The sequence shown here is derived from an EMBL/GenBank/DDBJ whole genome shotgun (WGS) entry which is preliminary data.</text>
</comment>
<proteinExistence type="predicted"/>
<dbReference type="GO" id="GO:0043565">
    <property type="term" value="F:sequence-specific DNA binding"/>
    <property type="evidence" value="ECO:0007669"/>
    <property type="project" value="InterPro"/>
</dbReference>
<dbReference type="PANTHER" id="PTHR46796:SF13">
    <property type="entry name" value="HTH-TYPE TRANSCRIPTIONAL ACTIVATOR RHAS"/>
    <property type="match status" value="1"/>
</dbReference>
<sequence length="257" mass="29352">MQTERFLPTDRLKPFVKTFMIIESEQGMVNKLLPGTSIVIAFRYKGNVAYKQELDATAMPTAVITGLRNSMRLVDYAQETATLLVIFNEGGAAALFREPLHELFGLSVALDELIPRRTVSELEERLAEAKSNRQRVRIVEEFLLSRLQATSTDRLIHQAIQQIQFSKGTIRINELLADLPISQDPFEKRFRRIVGTTPKQFSKIVRLRAVIDQHASGQRLTETAYQAGYFDQAHFIKDFRTFTGQAPHLFFLSGAYW</sequence>
<keyword evidence="1" id="KW-0805">Transcription regulation</keyword>
<dbReference type="InterPro" id="IPR046532">
    <property type="entry name" value="DUF6597"/>
</dbReference>
<dbReference type="PROSITE" id="PS00041">
    <property type="entry name" value="HTH_ARAC_FAMILY_1"/>
    <property type="match status" value="1"/>
</dbReference>
<evidence type="ECO:0000313" key="6">
    <source>
        <dbReference type="Proteomes" id="UP000249016"/>
    </source>
</evidence>
<evidence type="ECO:0000256" key="2">
    <source>
        <dbReference type="ARBA" id="ARBA00023125"/>
    </source>
</evidence>
<dbReference type="AlphaFoldDB" id="A0A327NRJ2"/>
<dbReference type="EMBL" id="QLII01000001">
    <property type="protein sequence ID" value="RAI77355.1"/>
    <property type="molecule type" value="Genomic_DNA"/>
</dbReference>
<dbReference type="Proteomes" id="UP000249016">
    <property type="component" value="Unassembled WGS sequence"/>
</dbReference>
<protein>
    <submittedName>
        <fullName evidence="5">AraC family transcriptional regulator</fullName>
    </submittedName>
</protein>